<feature type="coiled-coil region" evidence="3">
    <location>
        <begin position="434"/>
        <end position="461"/>
    </location>
</feature>
<feature type="coiled-coil region" evidence="3">
    <location>
        <begin position="514"/>
        <end position="541"/>
    </location>
</feature>
<dbReference type="AlphaFoldDB" id="A0A1Z5JZC9"/>
<evidence type="ECO:0000256" key="1">
    <source>
        <dbReference type="ARBA" id="ARBA00005964"/>
    </source>
</evidence>
<feature type="domain" description="Carboxylesterase type B" evidence="4">
    <location>
        <begin position="30"/>
        <end position="444"/>
    </location>
</feature>
<dbReference type="GO" id="GO:0004104">
    <property type="term" value="F:cholinesterase activity"/>
    <property type="evidence" value="ECO:0007669"/>
    <property type="project" value="UniProtKB-EC"/>
</dbReference>
<dbReference type="PROSITE" id="PS00122">
    <property type="entry name" value="CARBOXYLESTERASE_B_1"/>
    <property type="match status" value="1"/>
</dbReference>
<dbReference type="InterPro" id="IPR029058">
    <property type="entry name" value="AB_hydrolase_fold"/>
</dbReference>
<dbReference type="PROSITE" id="PS00941">
    <property type="entry name" value="CARBOXYLESTERASE_B_2"/>
    <property type="match status" value="1"/>
</dbReference>
<accession>A0A1Z5JZC9</accession>
<evidence type="ECO:0000313" key="6">
    <source>
        <dbReference type="Proteomes" id="UP000198406"/>
    </source>
</evidence>
<sequence length="917" mass="105059">MLTLPIVCVFSQDSEEILDKNAGSHARPVVVDIPQFGRVQGKRLSGTDFFGGVPYAAPPVGNLRWAPPEPAAPWSPAKLDASHFGPDCWQIYDPLINPTADIDQMSEDCLYLNVFTPAGHSARSDRLPVMVWLHGGAFRQGGARRAEYDGRRLAERGTIVVTLNYRLGALGFLVSSSDGLLGNFGLMDQRAALFWVKENIRYFGGDPDNVTLFGESAGAVMTLLHLMMDGAGKLFHKAIIQSNPLGFQFRSIVVADFIGEALKHSVDCRDLACLRSERVEEIMRAQSSLMGVPRSVGDFFTWAPTLSDSLKLVVGIPKGGFGNGSPLSRGHDMFRDLDSWKWQMNRDTAWAAVNVSQPLKNLDLIPDDIPIIIGANKHEGEMFVHGAFPITMSKAVYWMFVGALFRDSASRVLRHYRGYVDQIEREAQELARFQIEEEENRQYYLENREQLEKEYQMLLEMNVSSTDDVTERPGIEEFVATWSRGGSIASNHGNSSRNFFTRLWPFPSYRTSLSDEEKSRIREERRKVRAKEKALREAAKVVVDYRPVMSRIIDDYLFRCPAWHFAHKLSQMRLRKGHPNNVYVYQFSHSTHIPGFKECWGKACHTAEIPYAFEAMDIIRANYSTLSPIAQREAPQSPEYPYTDFLAAYREALQAADRDDAEEPGDLGDHNYTQSTNFQRILDHFFGDYFKEDPDEDIANDMANRWYAFARNGDPNYLESKAKWRPWRYALEEQEGDNQRFEKDFHKIGKEFDLDHIFSLENIGDEERDNSTMTEGFSWSGAFEERVFRRRVLDELGMEVAAEDVFQTMLRRKVKPGEDQDYSFNSLLFGSVTGPKSRQGSREQQRRRKALRQLVQIAQDMKIMGTGIQGDHRRGQTVSSLEDDFFPQILELKWPPEDRLVERDCTCDMWDRIRYRY</sequence>
<dbReference type="InParanoid" id="A0A1Z5JZC9"/>
<evidence type="ECO:0000256" key="2">
    <source>
        <dbReference type="ARBA" id="ARBA00022801"/>
    </source>
</evidence>
<keyword evidence="6" id="KW-1185">Reference proteome</keyword>
<dbReference type="Gene3D" id="3.40.50.1820">
    <property type="entry name" value="alpha/beta hydrolase"/>
    <property type="match status" value="2"/>
</dbReference>
<keyword evidence="3" id="KW-0175">Coiled coil</keyword>
<gene>
    <name evidence="5" type="ORF">FisN_4Lh368</name>
</gene>
<name>A0A1Z5JZC9_FISSO</name>
<dbReference type="OrthoDB" id="408631at2759"/>
<dbReference type="SUPFAM" id="SSF53474">
    <property type="entry name" value="alpha/beta-Hydrolases"/>
    <property type="match status" value="1"/>
</dbReference>
<protein>
    <submittedName>
        <fullName evidence="5">Cholinesterase</fullName>
        <ecNumber evidence="5">3.1.1.8</ecNumber>
    </submittedName>
</protein>
<comment type="similarity">
    <text evidence="1">Belongs to the type-B carboxylesterase/lipase family.</text>
</comment>
<dbReference type="Pfam" id="PF00135">
    <property type="entry name" value="COesterase"/>
    <property type="match status" value="2"/>
</dbReference>
<organism evidence="5 6">
    <name type="scientific">Fistulifera solaris</name>
    <name type="common">Oleaginous diatom</name>
    <dbReference type="NCBI Taxonomy" id="1519565"/>
    <lineage>
        <taxon>Eukaryota</taxon>
        <taxon>Sar</taxon>
        <taxon>Stramenopiles</taxon>
        <taxon>Ochrophyta</taxon>
        <taxon>Bacillariophyta</taxon>
        <taxon>Bacillariophyceae</taxon>
        <taxon>Bacillariophycidae</taxon>
        <taxon>Naviculales</taxon>
        <taxon>Naviculaceae</taxon>
        <taxon>Fistulifera</taxon>
    </lineage>
</organism>
<comment type="caution">
    <text evidence="5">The sequence shown here is derived from an EMBL/GenBank/DDBJ whole genome shotgun (WGS) entry which is preliminary data.</text>
</comment>
<dbReference type="EC" id="3.1.1.8" evidence="5"/>
<proteinExistence type="inferred from homology"/>
<dbReference type="InterPro" id="IPR019819">
    <property type="entry name" value="Carboxylesterase_B_CS"/>
</dbReference>
<dbReference type="PANTHER" id="PTHR45570">
    <property type="entry name" value="CARBOXYLIC ESTER HYDROLASE"/>
    <property type="match status" value="1"/>
</dbReference>
<dbReference type="InterPro" id="IPR002018">
    <property type="entry name" value="CarbesteraseB"/>
</dbReference>
<reference evidence="5 6" key="1">
    <citation type="journal article" date="2015" name="Plant Cell">
        <title>Oil accumulation by the oleaginous diatom Fistulifera solaris as revealed by the genome and transcriptome.</title>
        <authorList>
            <person name="Tanaka T."/>
            <person name="Maeda Y."/>
            <person name="Veluchamy A."/>
            <person name="Tanaka M."/>
            <person name="Abida H."/>
            <person name="Marechal E."/>
            <person name="Bowler C."/>
            <person name="Muto M."/>
            <person name="Sunaga Y."/>
            <person name="Tanaka M."/>
            <person name="Yoshino T."/>
            <person name="Taniguchi T."/>
            <person name="Fukuda Y."/>
            <person name="Nemoto M."/>
            <person name="Matsumoto M."/>
            <person name="Wong P.S."/>
            <person name="Aburatani S."/>
            <person name="Fujibuchi W."/>
        </authorList>
    </citation>
    <scope>NUCLEOTIDE SEQUENCE [LARGE SCALE GENOMIC DNA]</scope>
    <source>
        <strain evidence="5 6">JPCC DA0580</strain>
    </source>
</reference>
<evidence type="ECO:0000259" key="4">
    <source>
        <dbReference type="Pfam" id="PF00135"/>
    </source>
</evidence>
<evidence type="ECO:0000313" key="5">
    <source>
        <dbReference type="EMBL" id="GAX19390.1"/>
    </source>
</evidence>
<dbReference type="EMBL" id="BDSP01000136">
    <property type="protein sequence ID" value="GAX19390.1"/>
    <property type="molecule type" value="Genomic_DNA"/>
</dbReference>
<dbReference type="Proteomes" id="UP000198406">
    <property type="component" value="Unassembled WGS sequence"/>
</dbReference>
<dbReference type="InterPro" id="IPR019826">
    <property type="entry name" value="Carboxylesterase_B_AS"/>
</dbReference>
<dbReference type="PANTHER" id="PTHR45570:SF1">
    <property type="entry name" value="CARBOXYLIC ESTER HYDROLASE"/>
    <property type="match status" value="1"/>
</dbReference>
<keyword evidence="2 5" id="KW-0378">Hydrolase</keyword>
<feature type="domain" description="Carboxylesterase type B" evidence="4">
    <location>
        <begin position="530"/>
        <end position="615"/>
    </location>
</feature>
<evidence type="ECO:0000256" key="3">
    <source>
        <dbReference type="SAM" id="Coils"/>
    </source>
</evidence>